<sequence length="180" mass="20704">MIARKTKTEEEFSDGGIKRHLVRCCKHAASGRIDEDFGESSRTWHKGNFLRGLRCYPQNKARHAMIAMIEMRLVFERRTQHKTFYIRVLMCTCTNYPLNPSSSEDQHLSRLFPTGHLRRVSFTETVFRGGGGMAGRRWRHYMLELSSSVRHNLDRSECVVTAIKQLVSAANCSLNIRANA</sequence>
<dbReference type="AlphaFoldDB" id="A0A0M3I038"/>
<keyword evidence="1" id="KW-1185">Reference proteome</keyword>
<evidence type="ECO:0000313" key="1">
    <source>
        <dbReference type="Proteomes" id="UP000036681"/>
    </source>
</evidence>
<dbReference type="WBParaSite" id="ALUE_0000942501-mRNA-1">
    <property type="protein sequence ID" value="ALUE_0000942501-mRNA-1"/>
    <property type="gene ID" value="ALUE_0000942501"/>
</dbReference>
<reference evidence="2" key="1">
    <citation type="submission" date="2017-02" db="UniProtKB">
        <authorList>
            <consortium name="WormBaseParasite"/>
        </authorList>
    </citation>
    <scope>IDENTIFICATION</scope>
</reference>
<name>A0A0M3I038_ASCLU</name>
<organism evidence="1 2">
    <name type="scientific">Ascaris lumbricoides</name>
    <name type="common">Giant roundworm</name>
    <dbReference type="NCBI Taxonomy" id="6252"/>
    <lineage>
        <taxon>Eukaryota</taxon>
        <taxon>Metazoa</taxon>
        <taxon>Ecdysozoa</taxon>
        <taxon>Nematoda</taxon>
        <taxon>Chromadorea</taxon>
        <taxon>Rhabditida</taxon>
        <taxon>Spirurina</taxon>
        <taxon>Ascaridomorpha</taxon>
        <taxon>Ascaridoidea</taxon>
        <taxon>Ascarididae</taxon>
        <taxon>Ascaris</taxon>
    </lineage>
</organism>
<accession>A0A0M3I038</accession>
<dbReference type="Proteomes" id="UP000036681">
    <property type="component" value="Unplaced"/>
</dbReference>
<proteinExistence type="predicted"/>
<evidence type="ECO:0000313" key="2">
    <source>
        <dbReference type="WBParaSite" id="ALUE_0000942501-mRNA-1"/>
    </source>
</evidence>
<protein>
    <submittedName>
        <fullName evidence="2">Uncharacterized protein</fullName>
    </submittedName>
</protein>